<dbReference type="SUPFAM" id="SSF55961">
    <property type="entry name" value="Bet v1-like"/>
    <property type="match status" value="1"/>
</dbReference>
<sequence length="216" mass="24047">MVEDGTHANIVSTIKRMPFPLRQRKFTAAQVCAEGDDGDILFAANSVDVEVDYGKQFTAIDGYLRTCVRLTPVSANQCRLTAFQLLDFGGMVPTWVMNLKVPEALGGIESVRAEFDRSQEVDDEERLRLAKIIKEQAHPRAKNEVYTDVENAVVNRVRDQLDSIPDSSFEKFESPDHLVHMEGFHEGGKNGILRASTVLDEDICVCAAKAFITTAR</sequence>
<name>A0ABQ6MBJ7_9STRA</name>
<protein>
    <submittedName>
        <fullName evidence="1">Uncharacterized protein</fullName>
    </submittedName>
</protein>
<accession>A0ABQ6MBJ7</accession>
<dbReference type="EMBL" id="BRYB01003956">
    <property type="protein sequence ID" value="GMI23313.1"/>
    <property type="molecule type" value="Genomic_DNA"/>
</dbReference>
<feature type="non-terminal residue" evidence="1">
    <location>
        <position position="216"/>
    </location>
</feature>
<keyword evidence="2" id="KW-1185">Reference proteome</keyword>
<evidence type="ECO:0000313" key="1">
    <source>
        <dbReference type="EMBL" id="GMI23313.1"/>
    </source>
</evidence>
<comment type="caution">
    <text evidence="1">The sequence shown here is derived from an EMBL/GenBank/DDBJ whole genome shotgun (WGS) entry which is preliminary data.</text>
</comment>
<reference evidence="1 2" key="1">
    <citation type="journal article" date="2023" name="Commun. Biol.">
        <title>Genome analysis of Parmales, the sister group of diatoms, reveals the evolutionary specialization of diatoms from phago-mixotrophs to photoautotrophs.</title>
        <authorList>
            <person name="Ban H."/>
            <person name="Sato S."/>
            <person name="Yoshikawa S."/>
            <person name="Yamada K."/>
            <person name="Nakamura Y."/>
            <person name="Ichinomiya M."/>
            <person name="Sato N."/>
            <person name="Blanc-Mathieu R."/>
            <person name="Endo H."/>
            <person name="Kuwata A."/>
            <person name="Ogata H."/>
        </authorList>
    </citation>
    <scope>NUCLEOTIDE SEQUENCE [LARGE SCALE GENOMIC DNA]</scope>
</reference>
<dbReference type="InterPro" id="IPR023393">
    <property type="entry name" value="START-like_dom_sf"/>
</dbReference>
<gene>
    <name evidence="1" type="ORF">TeGR_g10056</name>
</gene>
<organism evidence="1 2">
    <name type="scientific">Tetraparma gracilis</name>
    <dbReference type="NCBI Taxonomy" id="2962635"/>
    <lineage>
        <taxon>Eukaryota</taxon>
        <taxon>Sar</taxon>
        <taxon>Stramenopiles</taxon>
        <taxon>Ochrophyta</taxon>
        <taxon>Bolidophyceae</taxon>
        <taxon>Parmales</taxon>
        <taxon>Triparmaceae</taxon>
        <taxon>Tetraparma</taxon>
    </lineage>
</organism>
<dbReference type="Proteomes" id="UP001165060">
    <property type="component" value="Unassembled WGS sequence"/>
</dbReference>
<evidence type="ECO:0000313" key="2">
    <source>
        <dbReference type="Proteomes" id="UP001165060"/>
    </source>
</evidence>
<dbReference type="Gene3D" id="3.30.530.20">
    <property type="match status" value="1"/>
</dbReference>
<proteinExistence type="predicted"/>